<feature type="non-terminal residue" evidence="1">
    <location>
        <position position="205"/>
    </location>
</feature>
<evidence type="ECO:0000313" key="1">
    <source>
        <dbReference type="EMBL" id="GAH71246.1"/>
    </source>
</evidence>
<proteinExistence type="predicted"/>
<sequence length="205" mass="21166">MVEVRFKPGLVGTVADGTITEAKLANDAVTAAKIKDGEVGNAEIAADAAIVESKLSLSYDTHDTKNIAGSRISGGDITAGLVANRPVDPDVDDIYYATDEDKVYECLVDDAWVEATYIRIIKDSAVTEGKLAADAVTGGKIKDGEVVEVKLANGAVSSGKIAVNAIIGEKIANGAVVNMKLGQGAVTLEKVAEKTFVKADALSGN</sequence>
<reference evidence="1" key="1">
    <citation type="journal article" date="2014" name="Front. Microbiol.">
        <title>High frequency of phylogenetically diverse reductive dehalogenase-homologous genes in deep subseafloor sedimentary metagenomes.</title>
        <authorList>
            <person name="Kawai M."/>
            <person name="Futagami T."/>
            <person name="Toyoda A."/>
            <person name="Takaki Y."/>
            <person name="Nishi S."/>
            <person name="Hori S."/>
            <person name="Arai W."/>
            <person name="Tsubouchi T."/>
            <person name="Morono Y."/>
            <person name="Uchiyama I."/>
            <person name="Ito T."/>
            <person name="Fujiyama A."/>
            <person name="Inagaki F."/>
            <person name="Takami H."/>
        </authorList>
    </citation>
    <scope>NUCLEOTIDE SEQUENCE</scope>
    <source>
        <strain evidence="1">Expedition CK06-06</strain>
    </source>
</reference>
<name>X1HM76_9ZZZZ</name>
<gene>
    <name evidence="1" type="ORF">S03H2_47376</name>
</gene>
<accession>X1HM76</accession>
<dbReference type="EMBL" id="BARU01029809">
    <property type="protein sequence ID" value="GAH71246.1"/>
    <property type="molecule type" value="Genomic_DNA"/>
</dbReference>
<dbReference type="AlphaFoldDB" id="X1HM76"/>
<comment type="caution">
    <text evidence="1">The sequence shown here is derived from an EMBL/GenBank/DDBJ whole genome shotgun (WGS) entry which is preliminary data.</text>
</comment>
<organism evidence="1">
    <name type="scientific">marine sediment metagenome</name>
    <dbReference type="NCBI Taxonomy" id="412755"/>
    <lineage>
        <taxon>unclassified sequences</taxon>
        <taxon>metagenomes</taxon>
        <taxon>ecological metagenomes</taxon>
    </lineage>
</organism>
<protein>
    <submittedName>
        <fullName evidence="1">Uncharacterized protein</fullName>
    </submittedName>
</protein>